<evidence type="ECO:0000256" key="1">
    <source>
        <dbReference type="ARBA" id="ARBA00006821"/>
    </source>
</evidence>
<comment type="caution">
    <text evidence="5">The sequence shown here is derived from an EMBL/GenBank/DDBJ whole genome shotgun (WGS) entry which is preliminary data.</text>
</comment>
<dbReference type="PANTHER" id="PTHR36306:SF1">
    <property type="entry name" value="ALPHA-AMYLASE-RELATED"/>
    <property type="match status" value="1"/>
</dbReference>
<dbReference type="Pfam" id="PF03065">
    <property type="entry name" value="Glyco_hydro_57"/>
    <property type="match status" value="1"/>
</dbReference>
<name>A0A831YCP6_9AQUI</name>
<keyword evidence="2 3" id="KW-0119">Carbohydrate metabolism</keyword>
<organism evidence="5">
    <name type="scientific">Sulfurihydrogenibium azorense</name>
    <dbReference type="NCBI Taxonomy" id="309806"/>
    <lineage>
        <taxon>Bacteria</taxon>
        <taxon>Pseudomonadati</taxon>
        <taxon>Aquificota</taxon>
        <taxon>Aquificia</taxon>
        <taxon>Aquificales</taxon>
        <taxon>Hydrogenothermaceae</taxon>
        <taxon>Sulfurihydrogenibium</taxon>
    </lineage>
</organism>
<evidence type="ECO:0000256" key="3">
    <source>
        <dbReference type="RuleBase" id="RU361196"/>
    </source>
</evidence>
<dbReference type="SUPFAM" id="SSF88713">
    <property type="entry name" value="Glycoside hydrolase/deacetylase"/>
    <property type="match status" value="1"/>
</dbReference>
<sequence length="373" mass="44470">MKKLYLCFLWHMHQPYYKNPYTNLFEMPWTFLHAIKDYYDMPWHLSKHPKIKATFNLVPSLLKQLEEYIQNPQVCYLLNTLEKPVEKLTQTEKLYLTDILFSANSKTMIKPFERYYQLYLKKHSKNSTFDNQEILDLQVLFLLAWSGNYLRENNNTVKKLIEKKKNYTHQEKLELITALKHFIKEIIAFYKDLNQKGQIEISTTPYYHPILPLLIDINTAKESLPNVNLPKLKSGFKDDAALHVKNAVEYYEKTFSKKPTGFWPSEGSISNETIKLFKENLILWTASDEDVLFNSINDRKIENIYKVYNYEGVNIFFRDKYLSDAIGFRYQNLDPKSAVKDFILRLRYIYERTDFNPVVSVILDGENAWEFYE</sequence>
<dbReference type="CDD" id="cd10796">
    <property type="entry name" value="GH57N_APU"/>
    <property type="match status" value="1"/>
</dbReference>
<dbReference type="GO" id="GO:0005975">
    <property type="term" value="P:carbohydrate metabolic process"/>
    <property type="evidence" value="ECO:0007669"/>
    <property type="project" value="InterPro"/>
</dbReference>
<gene>
    <name evidence="5" type="ORF">ENO34_01405</name>
</gene>
<dbReference type="InterPro" id="IPR052046">
    <property type="entry name" value="GH57_Enzymes"/>
</dbReference>
<dbReference type="Gene3D" id="3.20.110.10">
    <property type="entry name" value="Glycoside hydrolase 38, N terminal domain"/>
    <property type="match status" value="1"/>
</dbReference>
<reference evidence="5" key="1">
    <citation type="journal article" date="2020" name="mSystems">
        <title>Genome- and Community-Level Interaction Insights into Carbon Utilization and Element Cycling Functions of Hydrothermarchaeota in Hydrothermal Sediment.</title>
        <authorList>
            <person name="Zhou Z."/>
            <person name="Liu Y."/>
            <person name="Xu W."/>
            <person name="Pan J."/>
            <person name="Luo Z.H."/>
            <person name="Li M."/>
        </authorList>
    </citation>
    <scope>NUCLEOTIDE SEQUENCE [LARGE SCALE GENOMIC DNA]</scope>
    <source>
        <strain evidence="5">SpSt-1257</strain>
    </source>
</reference>
<dbReference type="InterPro" id="IPR004300">
    <property type="entry name" value="Glyco_hydro_57_N"/>
</dbReference>
<evidence type="ECO:0000256" key="2">
    <source>
        <dbReference type="ARBA" id="ARBA00023277"/>
    </source>
</evidence>
<dbReference type="EMBL" id="DSFC01000078">
    <property type="protein sequence ID" value="HEV09037.1"/>
    <property type="molecule type" value="Genomic_DNA"/>
</dbReference>
<accession>A0A831YCP6</accession>
<dbReference type="InterPro" id="IPR027291">
    <property type="entry name" value="Glyco_hydro_38_N_sf"/>
</dbReference>
<comment type="similarity">
    <text evidence="1 3">Belongs to the glycosyl hydrolase 57 family.</text>
</comment>
<evidence type="ECO:0000313" key="5">
    <source>
        <dbReference type="EMBL" id="HEV09037.1"/>
    </source>
</evidence>
<feature type="non-terminal residue" evidence="5">
    <location>
        <position position="373"/>
    </location>
</feature>
<feature type="domain" description="Glycoside hydrolase family 57 N-terminal" evidence="4">
    <location>
        <begin position="8"/>
        <end position="372"/>
    </location>
</feature>
<keyword evidence="5" id="KW-0378">Hydrolase</keyword>
<dbReference type="InterPro" id="IPR011330">
    <property type="entry name" value="Glyco_hydro/deAcase_b/a-brl"/>
</dbReference>
<evidence type="ECO:0000259" key="4">
    <source>
        <dbReference type="Pfam" id="PF03065"/>
    </source>
</evidence>
<dbReference type="PANTHER" id="PTHR36306">
    <property type="entry name" value="ALPHA-AMYLASE-RELATED-RELATED"/>
    <property type="match status" value="1"/>
</dbReference>
<dbReference type="GO" id="GO:0016787">
    <property type="term" value="F:hydrolase activity"/>
    <property type="evidence" value="ECO:0007669"/>
    <property type="project" value="UniProtKB-KW"/>
</dbReference>
<dbReference type="AlphaFoldDB" id="A0A831YCP6"/>
<protein>
    <submittedName>
        <fullName evidence="5">Glycoside hydrolase</fullName>
    </submittedName>
</protein>
<dbReference type="Proteomes" id="UP000885621">
    <property type="component" value="Unassembled WGS sequence"/>
</dbReference>
<proteinExistence type="inferred from homology"/>